<dbReference type="InterPro" id="IPR013611">
    <property type="entry name" value="Transp-assoc_OB_typ2"/>
</dbReference>
<dbReference type="InterPro" id="IPR003439">
    <property type="entry name" value="ABC_transporter-like_ATP-bd"/>
</dbReference>
<evidence type="ECO:0000256" key="3">
    <source>
        <dbReference type="ARBA" id="ARBA00022475"/>
    </source>
</evidence>
<feature type="domain" description="ABC transporter" evidence="10">
    <location>
        <begin position="32"/>
        <end position="264"/>
    </location>
</feature>
<dbReference type="FunFam" id="3.40.50.300:FF:000425">
    <property type="entry name" value="Probable ABC transporter, ATP-binding subunit"/>
    <property type="match status" value="1"/>
</dbReference>
<evidence type="ECO:0000259" key="10">
    <source>
        <dbReference type="PROSITE" id="PS50893"/>
    </source>
</evidence>
<accession>A0A1E3VKH9</accession>
<dbReference type="Gene3D" id="3.40.50.300">
    <property type="entry name" value="P-loop containing nucleotide triphosphate hydrolases"/>
    <property type="match status" value="1"/>
</dbReference>
<keyword evidence="12" id="KW-1185">Reference proteome</keyword>
<dbReference type="GO" id="GO:0015697">
    <property type="term" value="P:quaternary ammonium group transport"/>
    <property type="evidence" value="ECO:0007669"/>
    <property type="project" value="UniProtKB-ARBA"/>
</dbReference>
<keyword evidence="3" id="KW-1003">Cell membrane</keyword>
<keyword evidence="2" id="KW-0813">Transport</keyword>
<organism evidence="11 12">
    <name type="scientific">Methyloceanibacter stevinii</name>
    <dbReference type="NCBI Taxonomy" id="1774970"/>
    <lineage>
        <taxon>Bacteria</taxon>
        <taxon>Pseudomonadati</taxon>
        <taxon>Pseudomonadota</taxon>
        <taxon>Alphaproteobacteria</taxon>
        <taxon>Hyphomicrobiales</taxon>
        <taxon>Hyphomicrobiaceae</taxon>
        <taxon>Methyloceanibacter</taxon>
    </lineage>
</organism>
<dbReference type="PROSITE" id="PS00211">
    <property type="entry name" value="ABC_TRANSPORTER_1"/>
    <property type="match status" value="1"/>
</dbReference>
<keyword evidence="6 11" id="KW-0067">ATP-binding</keyword>
<dbReference type="InterPro" id="IPR017871">
    <property type="entry name" value="ABC_transporter-like_CS"/>
</dbReference>
<dbReference type="Pfam" id="PF08402">
    <property type="entry name" value="TOBE_2"/>
    <property type="match status" value="1"/>
</dbReference>
<sequence>MLNVFKARAGGGANGALRTGRGKAAVTFAARLDVDHVSRRYGQSFALKDVTLEVEPSKILCLLGPSGCGKTTLLRIIAGVEAPSSGAIRLEGEEVAGPNRFVPPEKRGVGLMFQDFALFPHLTILENVAFGLRALTKQEAKAEAHTALERVGLAHYENEYPHILSGGQQQRVALARAIAPRPGVILMDEPFSGLDSQLRESMREETLAIVRESRATCIVVTHDAEEAMRMGDVIALMRDGHVVQMGPPLDLYRAPKDIFAARTFSDLNELPARVQGGRAETPLGTFAAPDFEDGTSVIVCVRQGGIRLLEAGQGTPGRVLDSRFLGDVGLLEIAVDGVAAPVLVRVREADMPARGTEIGVGVDESAVLIFASQDD</sequence>
<evidence type="ECO:0000256" key="5">
    <source>
        <dbReference type="ARBA" id="ARBA00022741"/>
    </source>
</evidence>
<dbReference type="CDD" id="cd03259">
    <property type="entry name" value="ABC_Carb_Solutes_like"/>
    <property type="match status" value="1"/>
</dbReference>
<keyword evidence="5" id="KW-0547">Nucleotide-binding</keyword>
<comment type="similarity">
    <text evidence="1">Belongs to the ABC transporter superfamily.</text>
</comment>
<dbReference type="SUPFAM" id="SSF50331">
    <property type="entry name" value="MOP-like"/>
    <property type="match status" value="1"/>
</dbReference>
<proteinExistence type="inferred from homology"/>
<keyword evidence="7" id="KW-0408">Iron</keyword>
<evidence type="ECO:0000256" key="7">
    <source>
        <dbReference type="ARBA" id="ARBA00023004"/>
    </source>
</evidence>
<gene>
    <name evidence="11" type="ORF">AUC70_10615</name>
</gene>
<evidence type="ECO:0000256" key="4">
    <source>
        <dbReference type="ARBA" id="ARBA00022496"/>
    </source>
</evidence>
<keyword evidence="8" id="KW-0406">Ion transport</keyword>
<dbReference type="PANTHER" id="PTHR42781:SF4">
    <property type="entry name" value="SPERMIDINE_PUTRESCINE IMPORT ATP-BINDING PROTEIN POTA"/>
    <property type="match status" value="1"/>
</dbReference>
<dbReference type="EMBL" id="LPWE01000013">
    <property type="protein sequence ID" value="ODR94024.1"/>
    <property type="molecule type" value="Genomic_DNA"/>
</dbReference>
<keyword evidence="4" id="KW-0410">Iron transport</keyword>
<dbReference type="GO" id="GO:0015408">
    <property type="term" value="F:ABC-type ferric iron transporter activity"/>
    <property type="evidence" value="ECO:0007669"/>
    <property type="project" value="InterPro"/>
</dbReference>
<evidence type="ECO:0000256" key="6">
    <source>
        <dbReference type="ARBA" id="ARBA00022840"/>
    </source>
</evidence>
<dbReference type="InterPro" id="IPR003593">
    <property type="entry name" value="AAA+_ATPase"/>
</dbReference>
<protein>
    <submittedName>
        <fullName evidence="11">Iron ABC transporter ATP-binding protein</fullName>
    </submittedName>
</protein>
<dbReference type="Proteomes" id="UP000094172">
    <property type="component" value="Unassembled WGS sequence"/>
</dbReference>
<dbReference type="SUPFAM" id="SSF52540">
    <property type="entry name" value="P-loop containing nucleoside triphosphate hydrolases"/>
    <property type="match status" value="1"/>
</dbReference>
<comment type="caution">
    <text evidence="11">The sequence shown here is derived from an EMBL/GenBank/DDBJ whole genome shotgun (WGS) entry which is preliminary data.</text>
</comment>
<evidence type="ECO:0000256" key="1">
    <source>
        <dbReference type="ARBA" id="ARBA00005417"/>
    </source>
</evidence>
<dbReference type="InterPro" id="IPR015853">
    <property type="entry name" value="ABC_transpr_FbpC"/>
</dbReference>
<dbReference type="RefSeq" id="WP_069445371.1">
    <property type="nucleotide sequence ID" value="NZ_LPWE01000013.1"/>
</dbReference>
<keyword evidence="9" id="KW-0472">Membrane</keyword>
<dbReference type="PROSITE" id="PS50893">
    <property type="entry name" value="ABC_TRANSPORTER_2"/>
    <property type="match status" value="1"/>
</dbReference>
<dbReference type="InterPro" id="IPR027417">
    <property type="entry name" value="P-loop_NTPase"/>
</dbReference>
<dbReference type="AlphaFoldDB" id="A0A1E3VKH9"/>
<evidence type="ECO:0000256" key="8">
    <source>
        <dbReference type="ARBA" id="ARBA00023065"/>
    </source>
</evidence>
<dbReference type="GO" id="GO:0016887">
    <property type="term" value="F:ATP hydrolysis activity"/>
    <property type="evidence" value="ECO:0007669"/>
    <property type="project" value="InterPro"/>
</dbReference>
<dbReference type="Pfam" id="PF00005">
    <property type="entry name" value="ABC_tran"/>
    <property type="match status" value="1"/>
</dbReference>
<dbReference type="InterPro" id="IPR008995">
    <property type="entry name" value="Mo/tungstate-bd_C_term_dom"/>
</dbReference>
<evidence type="ECO:0000313" key="12">
    <source>
        <dbReference type="Proteomes" id="UP000094172"/>
    </source>
</evidence>
<reference evidence="11 12" key="1">
    <citation type="journal article" date="2016" name="Environ. Microbiol.">
        <title>New Methyloceanibacter diversity from North Sea sediments includes methanotroph containing solely the soluble methane monooxygenase.</title>
        <authorList>
            <person name="Vekeman B."/>
            <person name="Kerckhof F.M."/>
            <person name="Cremers G."/>
            <person name="de Vos P."/>
            <person name="Vandamme P."/>
            <person name="Boon N."/>
            <person name="Op den Camp H.J."/>
            <person name="Heylen K."/>
        </authorList>
    </citation>
    <scope>NUCLEOTIDE SEQUENCE [LARGE SCALE GENOMIC DNA]</scope>
    <source>
        <strain evidence="11 12">R-67176</strain>
    </source>
</reference>
<dbReference type="SMART" id="SM00382">
    <property type="entry name" value="AAA"/>
    <property type="match status" value="1"/>
</dbReference>
<dbReference type="GO" id="GO:0043190">
    <property type="term" value="C:ATP-binding cassette (ABC) transporter complex"/>
    <property type="evidence" value="ECO:0007669"/>
    <property type="project" value="InterPro"/>
</dbReference>
<dbReference type="GO" id="GO:0005524">
    <property type="term" value="F:ATP binding"/>
    <property type="evidence" value="ECO:0007669"/>
    <property type="project" value="UniProtKB-KW"/>
</dbReference>
<dbReference type="PANTHER" id="PTHR42781">
    <property type="entry name" value="SPERMIDINE/PUTRESCINE IMPORT ATP-BINDING PROTEIN POTA"/>
    <property type="match status" value="1"/>
</dbReference>
<name>A0A1E3VKH9_9HYPH</name>
<evidence type="ECO:0000256" key="2">
    <source>
        <dbReference type="ARBA" id="ARBA00022448"/>
    </source>
</evidence>
<dbReference type="InterPro" id="IPR050093">
    <property type="entry name" value="ABC_SmlMolc_Importer"/>
</dbReference>
<evidence type="ECO:0000313" key="11">
    <source>
        <dbReference type="EMBL" id="ODR94024.1"/>
    </source>
</evidence>
<dbReference type="STRING" id="1774970.AUC70_10615"/>
<evidence type="ECO:0000256" key="9">
    <source>
        <dbReference type="ARBA" id="ARBA00023136"/>
    </source>
</evidence>